<keyword evidence="4" id="KW-1185">Reference proteome</keyword>
<evidence type="ECO:0000256" key="1">
    <source>
        <dbReference type="ARBA" id="ARBA00023157"/>
    </source>
</evidence>
<protein>
    <submittedName>
        <fullName evidence="3">Uncharacterized protein</fullName>
    </submittedName>
</protein>
<dbReference type="SMART" id="SM00192">
    <property type="entry name" value="LDLa"/>
    <property type="match status" value="1"/>
</dbReference>
<dbReference type="InterPro" id="IPR036055">
    <property type="entry name" value="LDL_receptor-like_sf"/>
</dbReference>
<dbReference type="EMBL" id="JAHUTI010010755">
    <property type="protein sequence ID" value="MED6235700.1"/>
    <property type="molecule type" value="Genomic_DNA"/>
</dbReference>
<proteinExistence type="predicted"/>
<dbReference type="Gene3D" id="4.10.400.10">
    <property type="entry name" value="Low-density Lipoprotein Receptor"/>
    <property type="match status" value="1"/>
</dbReference>
<gene>
    <name evidence="3" type="ORF">ATANTOWER_031957</name>
</gene>
<dbReference type="PROSITE" id="PS50068">
    <property type="entry name" value="LDLRA_2"/>
    <property type="match status" value="1"/>
</dbReference>
<dbReference type="InterPro" id="IPR023415">
    <property type="entry name" value="LDLR_class-A_CS"/>
</dbReference>
<evidence type="ECO:0000313" key="4">
    <source>
        <dbReference type="Proteomes" id="UP001345963"/>
    </source>
</evidence>
<dbReference type="InterPro" id="IPR002172">
    <property type="entry name" value="LDrepeatLR_classA_rpt"/>
</dbReference>
<name>A0ABU7ACV6_9TELE</name>
<feature type="disulfide bond" evidence="2">
    <location>
        <begin position="42"/>
        <end position="57"/>
    </location>
</feature>
<comment type="caution">
    <text evidence="2">Lacks conserved residue(s) required for the propagation of feature annotation.</text>
</comment>
<keyword evidence="1 2" id="KW-1015">Disulfide bond</keyword>
<accession>A0ABU7ACV6</accession>
<organism evidence="3 4">
    <name type="scientific">Ataeniobius toweri</name>
    <dbReference type="NCBI Taxonomy" id="208326"/>
    <lineage>
        <taxon>Eukaryota</taxon>
        <taxon>Metazoa</taxon>
        <taxon>Chordata</taxon>
        <taxon>Craniata</taxon>
        <taxon>Vertebrata</taxon>
        <taxon>Euteleostomi</taxon>
        <taxon>Actinopterygii</taxon>
        <taxon>Neopterygii</taxon>
        <taxon>Teleostei</taxon>
        <taxon>Neoteleostei</taxon>
        <taxon>Acanthomorphata</taxon>
        <taxon>Ovalentaria</taxon>
        <taxon>Atherinomorphae</taxon>
        <taxon>Cyprinodontiformes</taxon>
        <taxon>Goodeidae</taxon>
        <taxon>Ataeniobius</taxon>
    </lineage>
</organism>
<dbReference type="CDD" id="cd00112">
    <property type="entry name" value="LDLa"/>
    <property type="match status" value="1"/>
</dbReference>
<comment type="caution">
    <text evidence="3">The sequence shown here is derived from an EMBL/GenBank/DDBJ whole genome shotgun (WGS) entry which is preliminary data.</text>
</comment>
<sequence length="67" mass="7300">MGLRPQEVGALVASTAEEESRCPLGHFPCGNMSECLPQALQCNGHKDCPNGADEWRCGEYVDQLHRG</sequence>
<dbReference type="SUPFAM" id="SSF57424">
    <property type="entry name" value="LDL receptor-like module"/>
    <property type="match status" value="1"/>
</dbReference>
<dbReference type="Pfam" id="PF00057">
    <property type="entry name" value="Ldl_recept_a"/>
    <property type="match status" value="1"/>
</dbReference>
<evidence type="ECO:0000256" key="2">
    <source>
        <dbReference type="PROSITE-ProRule" id="PRU00124"/>
    </source>
</evidence>
<dbReference type="PROSITE" id="PS01209">
    <property type="entry name" value="LDLRA_1"/>
    <property type="match status" value="1"/>
</dbReference>
<evidence type="ECO:0000313" key="3">
    <source>
        <dbReference type="EMBL" id="MED6235700.1"/>
    </source>
</evidence>
<feature type="non-terminal residue" evidence="3">
    <location>
        <position position="67"/>
    </location>
</feature>
<reference evidence="3 4" key="1">
    <citation type="submission" date="2021-07" db="EMBL/GenBank/DDBJ databases">
        <authorList>
            <person name="Palmer J.M."/>
        </authorList>
    </citation>
    <scope>NUCLEOTIDE SEQUENCE [LARGE SCALE GENOMIC DNA]</scope>
    <source>
        <strain evidence="3 4">AT_MEX2019</strain>
        <tissue evidence="3">Muscle</tissue>
    </source>
</reference>
<dbReference type="Proteomes" id="UP001345963">
    <property type="component" value="Unassembled WGS sequence"/>
</dbReference>